<evidence type="ECO:0000313" key="1">
    <source>
        <dbReference type="EMBL" id="HDR52297.1"/>
    </source>
</evidence>
<organism evidence="1">
    <name type="scientific">Mariniphaga anaerophila</name>
    <dbReference type="NCBI Taxonomy" id="1484053"/>
    <lineage>
        <taxon>Bacteria</taxon>
        <taxon>Pseudomonadati</taxon>
        <taxon>Bacteroidota</taxon>
        <taxon>Bacteroidia</taxon>
        <taxon>Marinilabiliales</taxon>
        <taxon>Prolixibacteraceae</taxon>
        <taxon>Mariniphaga</taxon>
    </lineage>
</organism>
<gene>
    <name evidence="1" type="ORF">ENN90_11865</name>
</gene>
<dbReference type="EMBL" id="DSDK01000661">
    <property type="protein sequence ID" value="HDR52297.1"/>
    <property type="molecule type" value="Genomic_DNA"/>
</dbReference>
<dbReference type="Proteomes" id="UP000886047">
    <property type="component" value="Unassembled WGS sequence"/>
</dbReference>
<comment type="caution">
    <text evidence="1">The sequence shown here is derived from an EMBL/GenBank/DDBJ whole genome shotgun (WGS) entry which is preliminary data.</text>
</comment>
<name>A0A831PMH4_9BACT</name>
<dbReference type="AlphaFoldDB" id="A0A831PMH4"/>
<accession>A0A831PMH4</accession>
<proteinExistence type="predicted"/>
<sequence length="437" mass="50876">MSIFSFRKHLSAPGLIKEVRACFERIEDNGNGKVFSLRDCLMSGFAVFSLKYPSLLQFDQGREDDLVRANLKSLYGIDRAPSDTYLRERLDNVSPELLRRSFRRILHLLQRGKGLEGFEYLEGYYLLSIDGTGYFSSPQVHCEQCCQKHHRDGRVTYYHQMLSAVLVHPDQAEVFPLAPEPIMQQDGHGKNDCERTAAVRLLNALRREHPHMKLVVIEDGLASNAPHIRLLQKLNLRFILGAKQTDHQFLFDWVNATQGVNTDEFTDDKGIRHRFRYLNGAPLNDANFELEVNFLEYWEYHPSGKTQHFSWVTDITITSENLMQLMRAGRARWKIENETFNTLKTQGYHFEHNFGHGYRHLSTVFAYLMMLAFLVDQVQQHCCVLFQRAKQNAGRNKYFWEKVRGLFLHYLLPDWETLYKSIAFGIKPTVPVFNDSS</sequence>
<protein>
    <submittedName>
        <fullName evidence="1">Transposase</fullName>
    </submittedName>
</protein>
<reference evidence="1" key="1">
    <citation type="journal article" date="2020" name="mSystems">
        <title>Genome- and Community-Level Interaction Insights into Carbon Utilization and Element Cycling Functions of Hydrothermarchaeota in Hydrothermal Sediment.</title>
        <authorList>
            <person name="Zhou Z."/>
            <person name="Liu Y."/>
            <person name="Xu W."/>
            <person name="Pan J."/>
            <person name="Luo Z.H."/>
            <person name="Li M."/>
        </authorList>
    </citation>
    <scope>NUCLEOTIDE SEQUENCE [LARGE SCALE GENOMIC DNA]</scope>
    <source>
        <strain evidence="1">SpSt-1217</strain>
    </source>
</reference>